<comment type="caution">
    <text evidence="2">The sequence shown here is derived from an EMBL/GenBank/DDBJ whole genome shotgun (WGS) entry which is preliminary data.</text>
</comment>
<feature type="transmembrane region" description="Helical" evidence="1">
    <location>
        <begin position="17"/>
        <end position="36"/>
    </location>
</feature>
<keyword evidence="3" id="KW-1185">Reference proteome</keyword>
<evidence type="ECO:0008006" key="4">
    <source>
        <dbReference type="Google" id="ProtNLM"/>
    </source>
</evidence>
<proteinExistence type="predicted"/>
<dbReference type="EMBL" id="JAMQOQ010000005">
    <property type="protein sequence ID" value="MDS0295956.1"/>
    <property type="molecule type" value="Genomic_DNA"/>
</dbReference>
<organism evidence="2 3">
    <name type="scientific">Halogeometricum luteum</name>
    <dbReference type="NCBI Taxonomy" id="2950537"/>
    <lineage>
        <taxon>Archaea</taxon>
        <taxon>Methanobacteriati</taxon>
        <taxon>Methanobacteriota</taxon>
        <taxon>Stenosarchaea group</taxon>
        <taxon>Halobacteria</taxon>
        <taxon>Halobacteriales</taxon>
        <taxon>Haloferacaceae</taxon>
        <taxon>Halogeometricum</taxon>
    </lineage>
</organism>
<accession>A0ABU2G650</accession>
<dbReference type="Proteomes" id="UP001254813">
    <property type="component" value="Unassembled WGS sequence"/>
</dbReference>
<feature type="transmembrane region" description="Helical" evidence="1">
    <location>
        <begin position="82"/>
        <end position="101"/>
    </location>
</feature>
<keyword evidence="1" id="KW-0472">Membrane</keyword>
<reference evidence="2 3" key="1">
    <citation type="submission" date="2022-06" db="EMBL/GenBank/DDBJ databases">
        <title>Halogeometricum sp. a new haloarchaeum isolate from saline soil.</title>
        <authorList>
            <person name="Strakova D."/>
            <person name="Galisteo C."/>
            <person name="Sanchez-Porro C."/>
            <person name="Ventosa A."/>
        </authorList>
    </citation>
    <scope>NUCLEOTIDE SEQUENCE [LARGE SCALE GENOMIC DNA]</scope>
    <source>
        <strain evidence="3">S3BR25-2</strain>
    </source>
</reference>
<evidence type="ECO:0000313" key="3">
    <source>
        <dbReference type="Proteomes" id="UP001254813"/>
    </source>
</evidence>
<evidence type="ECO:0000313" key="2">
    <source>
        <dbReference type="EMBL" id="MDS0295956.1"/>
    </source>
</evidence>
<feature type="transmembrane region" description="Helical" evidence="1">
    <location>
        <begin position="43"/>
        <end position="62"/>
    </location>
</feature>
<sequence length="143" mass="14923">MEPTKRLASNLRSESSAYGYTLTIWGAGALLIHEYGMPGELSVLAYVSGALLGFATLSWFAFGGPLSHVDETDVDMTALSMIHVAATAGNLLVVLFVAHGLRVAGVRPAAAFGVVGAQSTLVYNLSLLLEDFVSETLASAFGT</sequence>
<protein>
    <recommendedName>
        <fullName evidence="4">DUF2231 domain-containing protein</fullName>
    </recommendedName>
</protein>
<keyword evidence="1" id="KW-1133">Transmembrane helix</keyword>
<keyword evidence="1" id="KW-0812">Transmembrane</keyword>
<name>A0ABU2G650_9EURY</name>
<dbReference type="RefSeq" id="WP_310929935.1">
    <property type="nucleotide sequence ID" value="NZ_JAMQOQ010000005.1"/>
</dbReference>
<gene>
    <name evidence="2" type="ORF">NDI79_17420</name>
</gene>
<evidence type="ECO:0000256" key="1">
    <source>
        <dbReference type="SAM" id="Phobius"/>
    </source>
</evidence>